<accession>A0A1F5YYI3</accession>
<evidence type="ECO:0000313" key="1">
    <source>
        <dbReference type="EMBL" id="OGG05259.1"/>
    </source>
</evidence>
<dbReference type="Proteomes" id="UP000179129">
    <property type="component" value="Unassembled WGS sequence"/>
</dbReference>
<dbReference type="EMBL" id="MFIX01000072">
    <property type="protein sequence ID" value="OGG05259.1"/>
    <property type="molecule type" value="Genomic_DNA"/>
</dbReference>
<evidence type="ECO:0000313" key="2">
    <source>
        <dbReference type="Proteomes" id="UP000179129"/>
    </source>
</evidence>
<evidence type="ECO:0008006" key="3">
    <source>
        <dbReference type="Google" id="ProtNLM"/>
    </source>
</evidence>
<protein>
    <recommendedName>
        <fullName evidence="3">Radical SAM core domain-containing protein</fullName>
    </recommendedName>
</protein>
<dbReference type="STRING" id="1817867.A3F83_14335"/>
<name>A0A1F5YYI3_9BACT</name>
<gene>
    <name evidence="1" type="ORF">A3F83_14335</name>
</gene>
<comment type="caution">
    <text evidence="1">The sequence shown here is derived from an EMBL/GenBank/DDBJ whole genome shotgun (WGS) entry which is preliminary data.</text>
</comment>
<sequence>MSDQKLADNLPSVPFGPHRLSRLIVGGNPFVANSHFSEQMNREMAEYFTPDKIVDTLERCLDVGINTFQGRGDYHRILYYLELLRRRGRKIQFIAQTASEMHDIHHNIRVIAAFGAEGIYFHGTATDKFWLEGKIDRVADYLKTIRDTGARVGMAAHIPEIFDYVEERGWDLDFYMTPFYNVARRPRESAVITGRFQEEEFNEEDPSRICRFIQATSKMCLAYKILACSRRCDTQETVRAAFRWAFARIKPGDCVVVGMYPRDLDQPRLNVQYTLEAIQAAEKEWVTLA</sequence>
<dbReference type="AlphaFoldDB" id="A0A1F5YYI3"/>
<proteinExistence type="predicted"/>
<organism evidence="1 2">
    <name type="scientific">Candidatus Glassbacteria bacterium RIFCSPLOWO2_12_FULL_58_11</name>
    <dbReference type="NCBI Taxonomy" id="1817867"/>
    <lineage>
        <taxon>Bacteria</taxon>
        <taxon>Candidatus Glassiibacteriota</taxon>
    </lineage>
</organism>
<reference evidence="1 2" key="1">
    <citation type="journal article" date="2016" name="Nat. Commun.">
        <title>Thousands of microbial genomes shed light on interconnected biogeochemical processes in an aquifer system.</title>
        <authorList>
            <person name="Anantharaman K."/>
            <person name="Brown C.T."/>
            <person name="Hug L.A."/>
            <person name="Sharon I."/>
            <person name="Castelle C.J."/>
            <person name="Probst A.J."/>
            <person name="Thomas B.C."/>
            <person name="Singh A."/>
            <person name="Wilkins M.J."/>
            <person name="Karaoz U."/>
            <person name="Brodie E.L."/>
            <person name="Williams K.H."/>
            <person name="Hubbard S.S."/>
            <person name="Banfield J.F."/>
        </authorList>
    </citation>
    <scope>NUCLEOTIDE SEQUENCE [LARGE SCALE GENOMIC DNA]</scope>
</reference>